<name>A0A1F7IA93_9BACT</name>
<keyword evidence="4 6" id="KW-1133">Transmembrane helix</keyword>
<keyword evidence="2" id="KW-1003">Cell membrane</keyword>
<evidence type="ECO:0000256" key="1">
    <source>
        <dbReference type="ARBA" id="ARBA00004651"/>
    </source>
</evidence>
<feature type="transmembrane region" description="Helical" evidence="6">
    <location>
        <begin position="12"/>
        <end position="31"/>
    </location>
</feature>
<gene>
    <name evidence="7" type="ORF">A3A74_07215</name>
</gene>
<feature type="transmembrane region" description="Helical" evidence="6">
    <location>
        <begin position="122"/>
        <end position="144"/>
    </location>
</feature>
<comment type="caution">
    <text evidence="7">The sequence shown here is derived from an EMBL/GenBank/DDBJ whole genome shotgun (WGS) entry which is preliminary data.</text>
</comment>
<evidence type="ECO:0000256" key="4">
    <source>
        <dbReference type="ARBA" id="ARBA00022989"/>
    </source>
</evidence>
<feature type="transmembrane region" description="Helical" evidence="6">
    <location>
        <begin position="90"/>
        <end position="116"/>
    </location>
</feature>
<dbReference type="GO" id="GO:0140359">
    <property type="term" value="F:ABC-type transporter activity"/>
    <property type="evidence" value="ECO:0007669"/>
    <property type="project" value="InterPro"/>
</dbReference>
<proteinExistence type="predicted"/>
<evidence type="ECO:0000256" key="3">
    <source>
        <dbReference type="ARBA" id="ARBA00022692"/>
    </source>
</evidence>
<dbReference type="InterPro" id="IPR051449">
    <property type="entry name" value="ABC-2_transporter_component"/>
</dbReference>
<dbReference type="EMBL" id="MGAF01000034">
    <property type="protein sequence ID" value="OGK40267.1"/>
    <property type="molecule type" value="Genomic_DNA"/>
</dbReference>
<dbReference type="Proteomes" id="UP000179270">
    <property type="component" value="Unassembled WGS sequence"/>
</dbReference>
<keyword evidence="5 6" id="KW-0472">Membrane</keyword>
<evidence type="ECO:0000256" key="6">
    <source>
        <dbReference type="SAM" id="Phobius"/>
    </source>
</evidence>
<evidence type="ECO:0000313" key="8">
    <source>
        <dbReference type="Proteomes" id="UP000179270"/>
    </source>
</evidence>
<protein>
    <recommendedName>
        <fullName evidence="9">ABC transporter</fullName>
    </recommendedName>
</protein>
<keyword evidence="3 6" id="KW-0812">Transmembrane</keyword>
<feature type="transmembrane region" description="Helical" evidence="6">
    <location>
        <begin position="211"/>
        <end position="229"/>
    </location>
</feature>
<feature type="transmembrane region" description="Helical" evidence="6">
    <location>
        <begin position="156"/>
        <end position="174"/>
    </location>
</feature>
<sequence length="233" mass="26388">MKHLYKKELNYYLNNPIGYIVVILFAVFANLLFVKDIFIVGSASMRPFFNFLPWLLLIFIPALTMRILSEEKRTNTIEILLTLPISETQIVISKFLALVTVSGIGLLLTIGLPISLSVITKVYLPEILAGYTGGILLAGFYISLSMFFSSQTKNQVVAFLGSALTIFFLLVLGTDFTANVLPRVIHDFLIYFSPFNHLSNFVKGLIDLRSIFYFVSFIVMFLFLTIVDLEKRN</sequence>
<feature type="transmembrane region" description="Helical" evidence="6">
    <location>
        <begin position="51"/>
        <end position="69"/>
    </location>
</feature>
<dbReference type="GO" id="GO:0005886">
    <property type="term" value="C:plasma membrane"/>
    <property type="evidence" value="ECO:0007669"/>
    <property type="project" value="UniProtKB-SubCell"/>
</dbReference>
<dbReference type="AlphaFoldDB" id="A0A1F7IA93"/>
<comment type="subcellular location">
    <subcellularLocation>
        <location evidence="1">Cell membrane</location>
        <topology evidence="1">Multi-pass membrane protein</topology>
    </subcellularLocation>
</comment>
<organism evidence="7 8">
    <name type="scientific">Candidatus Roizmanbacteria bacterium RIFCSPLOWO2_01_FULL_35_13</name>
    <dbReference type="NCBI Taxonomy" id="1802055"/>
    <lineage>
        <taxon>Bacteria</taxon>
        <taxon>Candidatus Roizmaniibacteriota</taxon>
    </lineage>
</organism>
<evidence type="ECO:0000256" key="2">
    <source>
        <dbReference type="ARBA" id="ARBA00022475"/>
    </source>
</evidence>
<dbReference type="PANTHER" id="PTHR30294:SF29">
    <property type="entry name" value="MULTIDRUG ABC TRANSPORTER PERMEASE YBHS-RELATED"/>
    <property type="match status" value="1"/>
</dbReference>
<accession>A0A1F7IA93</accession>
<dbReference type="Pfam" id="PF12679">
    <property type="entry name" value="ABC2_membrane_2"/>
    <property type="match status" value="1"/>
</dbReference>
<evidence type="ECO:0000313" key="7">
    <source>
        <dbReference type="EMBL" id="OGK40267.1"/>
    </source>
</evidence>
<evidence type="ECO:0000256" key="5">
    <source>
        <dbReference type="ARBA" id="ARBA00023136"/>
    </source>
</evidence>
<dbReference type="STRING" id="1802055.A3A74_07215"/>
<dbReference type="PANTHER" id="PTHR30294">
    <property type="entry name" value="MEMBRANE COMPONENT OF ABC TRANSPORTER YHHJ-RELATED"/>
    <property type="match status" value="1"/>
</dbReference>
<reference evidence="7 8" key="1">
    <citation type="journal article" date="2016" name="Nat. Commun.">
        <title>Thousands of microbial genomes shed light on interconnected biogeochemical processes in an aquifer system.</title>
        <authorList>
            <person name="Anantharaman K."/>
            <person name="Brown C.T."/>
            <person name="Hug L.A."/>
            <person name="Sharon I."/>
            <person name="Castelle C.J."/>
            <person name="Probst A.J."/>
            <person name="Thomas B.C."/>
            <person name="Singh A."/>
            <person name="Wilkins M.J."/>
            <person name="Karaoz U."/>
            <person name="Brodie E.L."/>
            <person name="Williams K.H."/>
            <person name="Hubbard S.S."/>
            <person name="Banfield J.F."/>
        </authorList>
    </citation>
    <scope>NUCLEOTIDE SEQUENCE [LARGE SCALE GENOMIC DNA]</scope>
</reference>
<evidence type="ECO:0008006" key="9">
    <source>
        <dbReference type="Google" id="ProtNLM"/>
    </source>
</evidence>